<reference evidence="3" key="1">
    <citation type="submission" date="2020-10" db="EMBL/GenBank/DDBJ databases">
        <authorList>
            <person name="Kikuchi T."/>
        </authorList>
    </citation>
    <scope>NUCLEOTIDE SEQUENCE</scope>
    <source>
        <strain evidence="3">NKZ352</strain>
    </source>
</reference>
<protein>
    <recommendedName>
        <fullName evidence="5">Ground-like domain-containing protein</fullName>
    </recommendedName>
</protein>
<proteinExistence type="predicted"/>
<sequence>MVAGGNFLVFPSYASSSFFRQLGRTLKETYATDNNIMSSLCSKKSNDVSCRFIPYKFLANWRIDLEKITELPSLLQFDDLLKPENEGKLERMHLVGAKFAAENGSSFIYQSPRKLPTEMILRLAVLSLLAVILSSAQNIQLPVRTARIASTLNAGPEKPPSGRVSGASPAVAGAYVSPSRAVHTAYNFGEKRLPSNGCFYNQFGYACCNKQLQEEMTQIADTLLANPRFHRCNLQKIANELQEGCEAKFGISVEAVVGLTDYAQRIHFHQNYVCKIEKNGRYMLVYGTPEQRTRLKRGYSNATIVTGEVHEYI</sequence>
<gene>
    <name evidence="3" type="ORF">CAUJ_LOCUS5254</name>
</gene>
<dbReference type="AlphaFoldDB" id="A0A8S1H1B9"/>
<dbReference type="PANTHER" id="PTHR31967">
    <property type="entry name" value="GROUNDHOG (HEDGEHOG-LIKE FAMILY)-RELATED"/>
    <property type="match status" value="1"/>
</dbReference>
<organism evidence="3 4">
    <name type="scientific">Caenorhabditis auriculariae</name>
    <dbReference type="NCBI Taxonomy" id="2777116"/>
    <lineage>
        <taxon>Eukaryota</taxon>
        <taxon>Metazoa</taxon>
        <taxon>Ecdysozoa</taxon>
        <taxon>Nematoda</taxon>
        <taxon>Chromadorea</taxon>
        <taxon>Rhabditida</taxon>
        <taxon>Rhabditina</taxon>
        <taxon>Rhabditomorpha</taxon>
        <taxon>Rhabditoidea</taxon>
        <taxon>Rhabditidae</taxon>
        <taxon>Peloderinae</taxon>
        <taxon>Caenorhabditis</taxon>
    </lineage>
</organism>
<dbReference type="EMBL" id="CAJGYM010000010">
    <property type="protein sequence ID" value="CAD6189335.1"/>
    <property type="molecule type" value="Genomic_DNA"/>
</dbReference>
<evidence type="ECO:0000259" key="2">
    <source>
        <dbReference type="Pfam" id="PF04155"/>
    </source>
</evidence>
<evidence type="ECO:0008006" key="5">
    <source>
        <dbReference type="Google" id="ProtNLM"/>
    </source>
</evidence>
<feature type="domain" description="Ground-like" evidence="2">
    <location>
        <begin position="204"/>
        <end position="286"/>
    </location>
</feature>
<feature type="domain" description="Nucleotide-diphospho-sugar transferase" evidence="1">
    <location>
        <begin position="3"/>
        <end position="92"/>
    </location>
</feature>
<dbReference type="Pfam" id="PF04155">
    <property type="entry name" value="Ground-like"/>
    <property type="match status" value="1"/>
</dbReference>
<accession>A0A8S1H1B9</accession>
<dbReference type="OrthoDB" id="5854129at2759"/>
<comment type="caution">
    <text evidence="3">The sequence shown here is derived from an EMBL/GenBank/DDBJ whole genome shotgun (WGS) entry which is preliminary data.</text>
</comment>
<dbReference type="PANTHER" id="PTHR31967:SF21">
    <property type="entry name" value="GROUND-LIKE DOMAIN-CONTAINING PROTEIN"/>
    <property type="match status" value="1"/>
</dbReference>
<evidence type="ECO:0000313" key="3">
    <source>
        <dbReference type="EMBL" id="CAD6189335.1"/>
    </source>
</evidence>
<evidence type="ECO:0000259" key="1">
    <source>
        <dbReference type="Pfam" id="PF03407"/>
    </source>
</evidence>
<dbReference type="InterPro" id="IPR007284">
    <property type="entry name" value="Ground-like_dom"/>
</dbReference>
<name>A0A8S1H1B9_9PELO</name>
<keyword evidence="4" id="KW-1185">Reference proteome</keyword>
<dbReference type="InterPro" id="IPR005069">
    <property type="entry name" value="Nucl-diP-sugar_transferase"/>
</dbReference>
<dbReference type="Pfam" id="PF03407">
    <property type="entry name" value="Nucleotid_trans"/>
    <property type="match status" value="1"/>
</dbReference>
<evidence type="ECO:0000313" key="4">
    <source>
        <dbReference type="Proteomes" id="UP000835052"/>
    </source>
</evidence>
<dbReference type="Proteomes" id="UP000835052">
    <property type="component" value="Unassembled WGS sequence"/>
</dbReference>